<dbReference type="SUPFAM" id="SSF53822">
    <property type="entry name" value="Periplasmic binding protein-like I"/>
    <property type="match status" value="2"/>
</dbReference>
<protein>
    <recommendedName>
        <fullName evidence="8">G-protein coupled receptors family 3 profile domain-containing protein</fullName>
    </recommendedName>
</protein>
<feature type="transmembrane region" description="Helical" evidence="7">
    <location>
        <begin position="871"/>
        <end position="894"/>
    </location>
</feature>
<feature type="transmembrane region" description="Helical" evidence="7">
    <location>
        <begin position="803"/>
        <end position="828"/>
    </location>
</feature>
<accession>A0AAD5UAI3</accession>
<evidence type="ECO:0000256" key="4">
    <source>
        <dbReference type="ARBA" id="ARBA00022989"/>
    </source>
</evidence>
<comment type="caution">
    <text evidence="9">The sequence shown here is derived from an EMBL/GenBank/DDBJ whole genome shotgun (WGS) entry which is preliminary data.</text>
</comment>
<reference evidence="9" key="1">
    <citation type="submission" date="2020-05" db="EMBL/GenBank/DDBJ databases">
        <title>Phylogenomic resolution of chytrid fungi.</title>
        <authorList>
            <person name="Stajich J.E."/>
            <person name="Amses K."/>
            <person name="Simmons R."/>
            <person name="Seto K."/>
            <person name="Myers J."/>
            <person name="Bonds A."/>
            <person name="Quandt C.A."/>
            <person name="Barry K."/>
            <person name="Liu P."/>
            <person name="Grigoriev I."/>
            <person name="Longcore J.E."/>
            <person name="James T.Y."/>
        </authorList>
    </citation>
    <scope>NUCLEOTIDE SEQUENCE</scope>
    <source>
        <strain evidence="9">JEL0476</strain>
    </source>
</reference>
<keyword evidence="3" id="KW-0732">Signal</keyword>
<dbReference type="PANTHER" id="PTHR47235">
    <property type="entry name" value="BLR6548 PROTEIN"/>
    <property type="match status" value="1"/>
</dbReference>
<dbReference type="AlphaFoldDB" id="A0AAD5UAI3"/>
<evidence type="ECO:0000256" key="6">
    <source>
        <dbReference type="ARBA" id="ARBA00023180"/>
    </source>
</evidence>
<dbReference type="GO" id="GO:0016020">
    <property type="term" value="C:membrane"/>
    <property type="evidence" value="ECO:0007669"/>
    <property type="project" value="UniProtKB-SubCell"/>
</dbReference>
<evidence type="ECO:0000259" key="8">
    <source>
        <dbReference type="PROSITE" id="PS50259"/>
    </source>
</evidence>
<name>A0AAD5UAI3_9FUNG</name>
<dbReference type="PROSITE" id="PS50259">
    <property type="entry name" value="G_PROTEIN_RECEP_F3_4"/>
    <property type="match status" value="1"/>
</dbReference>
<feature type="transmembrane region" description="Helical" evidence="7">
    <location>
        <begin position="915"/>
        <end position="938"/>
    </location>
</feature>
<evidence type="ECO:0000256" key="5">
    <source>
        <dbReference type="ARBA" id="ARBA00023136"/>
    </source>
</evidence>
<dbReference type="InterPro" id="IPR028081">
    <property type="entry name" value="Leu-bd"/>
</dbReference>
<dbReference type="Proteomes" id="UP001211065">
    <property type="component" value="Unassembled WGS sequence"/>
</dbReference>
<evidence type="ECO:0000256" key="2">
    <source>
        <dbReference type="ARBA" id="ARBA00022692"/>
    </source>
</evidence>
<keyword evidence="2 7" id="KW-0812">Transmembrane</keyword>
<dbReference type="PANTHER" id="PTHR47235:SF1">
    <property type="entry name" value="BLR6548 PROTEIN"/>
    <property type="match status" value="1"/>
</dbReference>
<keyword evidence="6" id="KW-0325">Glycoprotein</keyword>
<dbReference type="Pfam" id="PF13458">
    <property type="entry name" value="Peripla_BP_6"/>
    <property type="match status" value="2"/>
</dbReference>
<gene>
    <name evidence="9" type="ORF">HK099_004973</name>
</gene>
<proteinExistence type="predicted"/>
<comment type="subcellular location">
    <subcellularLocation>
        <location evidence="1">Membrane</location>
        <topology evidence="1">Multi-pass membrane protein</topology>
    </subcellularLocation>
</comment>
<feature type="transmembrane region" description="Helical" evidence="7">
    <location>
        <begin position="1026"/>
        <end position="1044"/>
    </location>
</feature>
<evidence type="ECO:0000256" key="3">
    <source>
        <dbReference type="ARBA" id="ARBA00022729"/>
    </source>
</evidence>
<keyword evidence="5 7" id="KW-0472">Membrane</keyword>
<evidence type="ECO:0000256" key="1">
    <source>
        <dbReference type="ARBA" id="ARBA00004141"/>
    </source>
</evidence>
<evidence type="ECO:0000313" key="10">
    <source>
        <dbReference type="Proteomes" id="UP001211065"/>
    </source>
</evidence>
<dbReference type="InterPro" id="IPR028082">
    <property type="entry name" value="Peripla_BP_I"/>
</dbReference>
<sequence>MQRLYSTCYYRWGLSSNIGISLRDGLEVAFSHFNSEEASDLGFNISLKTLDDGYEINKAENNLIEFIENYKVFGLIGTMGTPIVASELNFTRRYEKVNRSYIPVIGHFSGGMSLRAREGEPFPYQIINIRGSYFDEASAMIYFLLEHLSEIRRVSVFYQRDAYGQTGLDGITKSLKEKSLTVHSSGHYERNTADVTEGINQIFKGRPQAICMFGTYQAVAPFVIAAKKIDPNIVFMAVTFTSPAAVLKEMIKLGGSESSRNFYVTQGLPLYTTNSSELIQELNRDYTAYNKINTNVTAVDALLLEGYVTGRFAIEIFREMKLNGISPQDFTNESFLKTVYSTSIFDIGDLRIGPFGDTSCDLIGAGCRCNQGARKIWISAINETTEEYYEVPSTNFQFATCGVRFQLPKEILFAISANLETSQGMAFVNGLKVAFNAMNEKGVMNGITVSLLINDDKDNATVANDFAKTLKDKKVVALLLPMWNSSFSEARKTLSENFIPVVNDLRAYTNSPSVIQLIPSFNDIIQDLYLFAFNHLQLRKFSAVFSGEYQELQSQLISRLLEGFDQSVSSIFTMDNSDQILPSLSGAIFIVGNLSFTVSTINVLEKICSDCVYLISGLINAAELKGKIAVTAERKSFSTSNLPSVINSSSLVVKEFYEDLESLISIEISQVNKGKFCTLFNIEKDVFIGYITGLFVVEVMRRSKNMSDPVQFINSIYSTRVFQFHEVTFTGFLADENFDKVTGFHSLSYEMTGMDKLGFCNYGFEKNGITQVSDLQKHHFVEVLKNPNQCTNSLRTFHKKSTAVSVIMLTLCVAGIALTLLGVAYVYWKRNENIIKASEVVMVISVLLGIIMMYCIVIVKVGYPKLDSCMAIQWMDNVSFVLVFGSMGAKSYRVAIVLRDTKKIDIRNTFVKNKFFLYITVYGLCTLISTYILVWGIVSPKVLVLEDFRDQNVHECFQKGSSIWQLVPVIFQLLLLILGIFLTIQTRAAWAQFSEYKMNGIAMYNFSLSMLIIYLVEYAVYDLDLALAVTSAIIVYNATVKIFLTLGNKFRISEEELQKIKMSFGKTSSFGKGTSHQKDKKCRDATSSFTPSEIQKSEFQESQFLDISQKQLPKVEGGLRDGNDNAHLAKEYLKSSDAVRKKEGDKNLKEGIFGIPQDEQKCRSYRDIYSRRSFCAPTPQGELGGQP</sequence>
<feature type="transmembrane region" description="Helical" evidence="7">
    <location>
        <begin position="840"/>
        <end position="859"/>
    </location>
</feature>
<evidence type="ECO:0000313" key="9">
    <source>
        <dbReference type="EMBL" id="KAJ3226395.1"/>
    </source>
</evidence>
<feature type="transmembrane region" description="Helical" evidence="7">
    <location>
        <begin position="1002"/>
        <end position="1020"/>
    </location>
</feature>
<keyword evidence="10" id="KW-1185">Reference proteome</keyword>
<dbReference type="GO" id="GO:0004930">
    <property type="term" value="F:G protein-coupled receptor activity"/>
    <property type="evidence" value="ECO:0007669"/>
    <property type="project" value="InterPro"/>
</dbReference>
<feature type="domain" description="G-protein coupled receptors family 3 profile" evidence="8">
    <location>
        <begin position="804"/>
        <end position="1052"/>
    </location>
</feature>
<dbReference type="InterPro" id="IPR017978">
    <property type="entry name" value="GPCR_3_C"/>
</dbReference>
<dbReference type="Gene3D" id="3.40.50.2300">
    <property type="match status" value="3"/>
</dbReference>
<organism evidence="9 10">
    <name type="scientific">Clydaea vesicula</name>
    <dbReference type="NCBI Taxonomy" id="447962"/>
    <lineage>
        <taxon>Eukaryota</taxon>
        <taxon>Fungi</taxon>
        <taxon>Fungi incertae sedis</taxon>
        <taxon>Chytridiomycota</taxon>
        <taxon>Chytridiomycota incertae sedis</taxon>
        <taxon>Chytridiomycetes</taxon>
        <taxon>Lobulomycetales</taxon>
        <taxon>Lobulomycetaceae</taxon>
        <taxon>Clydaea</taxon>
    </lineage>
</organism>
<dbReference type="EMBL" id="JADGJW010000037">
    <property type="protein sequence ID" value="KAJ3226395.1"/>
    <property type="molecule type" value="Genomic_DNA"/>
</dbReference>
<evidence type="ECO:0000256" key="7">
    <source>
        <dbReference type="SAM" id="Phobius"/>
    </source>
</evidence>
<keyword evidence="4 7" id="KW-1133">Transmembrane helix</keyword>
<dbReference type="Pfam" id="PF00003">
    <property type="entry name" value="7tm_3"/>
    <property type="match status" value="1"/>
</dbReference>
<feature type="transmembrane region" description="Helical" evidence="7">
    <location>
        <begin position="969"/>
        <end position="990"/>
    </location>
</feature>